<evidence type="ECO:0000256" key="9">
    <source>
        <dbReference type="ARBA" id="ARBA00023289"/>
    </source>
</evidence>
<evidence type="ECO:0000256" key="4">
    <source>
        <dbReference type="ARBA" id="ARBA00022481"/>
    </source>
</evidence>
<dbReference type="PROSITE" id="PS51421">
    <property type="entry name" value="RAS"/>
    <property type="match status" value="1"/>
</dbReference>
<dbReference type="SMART" id="SM00173">
    <property type="entry name" value="RAS"/>
    <property type="match status" value="1"/>
</dbReference>
<reference evidence="10" key="1">
    <citation type="submission" date="2014-12" db="EMBL/GenBank/DDBJ databases">
        <title>Insight into the proteome of Arion vulgaris.</title>
        <authorList>
            <person name="Aradska J."/>
            <person name="Bulat T."/>
            <person name="Smidak R."/>
            <person name="Sarate P."/>
            <person name="Gangsoo J."/>
            <person name="Sialana F."/>
            <person name="Bilban M."/>
            <person name="Lubec G."/>
        </authorList>
    </citation>
    <scope>NUCLEOTIDE SEQUENCE</scope>
    <source>
        <tissue evidence="10">Skin</tissue>
    </source>
</reference>
<evidence type="ECO:0000256" key="7">
    <source>
        <dbReference type="ARBA" id="ARBA00023136"/>
    </source>
</evidence>
<name>A0A0B6Z5T3_9EUPU</name>
<accession>A0A0B6Z5T3</accession>
<dbReference type="InterPro" id="IPR005225">
    <property type="entry name" value="Small_GTP-bd"/>
</dbReference>
<dbReference type="SMART" id="SM00174">
    <property type="entry name" value="RHO"/>
    <property type="match status" value="1"/>
</dbReference>
<keyword evidence="7" id="KW-0472">Membrane</keyword>
<dbReference type="GO" id="GO:0003924">
    <property type="term" value="F:GTPase activity"/>
    <property type="evidence" value="ECO:0007669"/>
    <property type="project" value="InterPro"/>
</dbReference>
<evidence type="ECO:0000313" key="10">
    <source>
        <dbReference type="EMBL" id="CEK63974.1"/>
    </source>
</evidence>
<dbReference type="InterPro" id="IPR027417">
    <property type="entry name" value="P-loop_NTPase"/>
</dbReference>
<evidence type="ECO:0000256" key="6">
    <source>
        <dbReference type="ARBA" id="ARBA00023134"/>
    </source>
</evidence>
<dbReference type="SUPFAM" id="SSF52540">
    <property type="entry name" value="P-loop containing nucleoside triphosphate hydrolases"/>
    <property type="match status" value="1"/>
</dbReference>
<evidence type="ECO:0000256" key="5">
    <source>
        <dbReference type="ARBA" id="ARBA00022741"/>
    </source>
</evidence>
<dbReference type="PROSITE" id="PS51419">
    <property type="entry name" value="RAB"/>
    <property type="match status" value="1"/>
</dbReference>
<evidence type="ECO:0000256" key="1">
    <source>
        <dbReference type="ARBA" id="ARBA00004342"/>
    </source>
</evidence>
<dbReference type="SMART" id="SM00175">
    <property type="entry name" value="RAB"/>
    <property type="match status" value="1"/>
</dbReference>
<dbReference type="CDD" id="cd00157">
    <property type="entry name" value="Rho"/>
    <property type="match status" value="1"/>
</dbReference>
<dbReference type="PRINTS" id="PR00449">
    <property type="entry name" value="RASTRNSFRMNG"/>
</dbReference>
<dbReference type="GO" id="GO:0007264">
    <property type="term" value="P:small GTPase-mediated signal transduction"/>
    <property type="evidence" value="ECO:0007669"/>
    <property type="project" value="InterPro"/>
</dbReference>
<dbReference type="EMBL" id="HACG01017109">
    <property type="protein sequence ID" value="CEK63974.1"/>
    <property type="molecule type" value="Transcribed_RNA"/>
</dbReference>
<sequence length="193" mass="21726">MTDRKRNIKCVVVGDGAVGKTCLLTSYVHNTFPEDYVPTIFDNTSIDVTVDNTDVMLALWDTAGQEDYDRLRPLSYPGADVFLLCFALNHKTSAYNIKAKWQPELHYHCPHAPIVLVGTKLDIRQNKDKHPDAKQVISRSEGIKMAKTIKAFEYLECSSMTQEGLKDVFDLVVRAALGRKLASKHKRPDCSLL</sequence>
<dbReference type="GO" id="GO:0005525">
    <property type="term" value="F:GTP binding"/>
    <property type="evidence" value="ECO:0007669"/>
    <property type="project" value="UniProtKB-KW"/>
</dbReference>
<evidence type="ECO:0000256" key="8">
    <source>
        <dbReference type="ARBA" id="ARBA00023288"/>
    </source>
</evidence>
<dbReference type="PROSITE" id="PS51420">
    <property type="entry name" value="RHO"/>
    <property type="match status" value="1"/>
</dbReference>
<keyword evidence="9" id="KW-0636">Prenylation</keyword>
<gene>
    <name evidence="10" type="primary">ORF50187</name>
</gene>
<proteinExistence type="inferred from homology"/>
<keyword evidence="6" id="KW-0342">GTP-binding</keyword>
<dbReference type="PANTHER" id="PTHR24072">
    <property type="entry name" value="RHO FAMILY GTPASE"/>
    <property type="match status" value="1"/>
</dbReference>
<dbReference type="InterPro" id="IPR001806">
    <property type="entry name" value="Small_GTPase"/>
</dbReference>
<organism evidence="10">
    <name type="scientific">Arion vulgaris</name>
    <dbReference type="NCBI Taxonomy" id="1028688"/>
    <lineage>
        <taxon>Eukaryota</taxon>
        <taxon>Metazoa</taxon>
        <taxon>Spiralia</taxon>
        <taxon>Lophotrochozoa</taxon>
        <taxon>Mollusca</taxon>
        <taxon>Gastropoda</taxon>
        <taxon>Heterobranchia</taxon>
        <taxon>Euthyneura</taxon>
        <taxon>Panpulmonata</taxon>
        <taxon>Eupulmonata</taxon>
        <taxon>Stylommatophora</taxon>
        <taxon>Helicina</taxon>
        <taxon>Arionoidea</taxon>
        <taxon>Arionidae</taxon>
        <taxon>Arion</taxon>
    </lineage>
</organism>
<keyword evidence="3" id="KW-1003">Cell membrane</keyword>
<evidence type="ECO:0000256" key="3">
    <source>
        <dbReference type="ARBA" id="ARBA00022475"/>
    </source>
</evidence>
<protein>
    <submittedName>
        <fullName evidence="10">Uncharacterized protein</fullName>
    </submittedName>
</protein>
<dbReference type="InterPro" id="IPR003578">
    <property type="entry name" value="Small_GTPase_Rho"/>
</dbReference>
<dbReference type="FunFam" id="3.40.50.300:FF:000983">
    <property type="entry name" value="Rho family GTPase"/>
    <property type="match status" value="1"/>
</dbReference>
<comment type="subcellular location">
    <subcellularLocation>
        <location evidence="1">Cell membrane</location>
        <topology evidence="1">Lipid-anchor</topology>
        <orientation evidence="1">Cytoplasmic side</orientation>
    </subcellularLocation>
</comment>
<keyword evidence="5" id="KW-0547">Nucleotide-binding</keyword>
<keyword evidence="8" id="KW-0449">Lipoprotein</keyword>
<evidence type="ECO:0000256" key="2">
    <source>
        <dbReference type="ARBA" id="ARBA00010142"/>
    </source>
</evidence>
<dbReference type="NCBIfam" id="TIGR00231">
    <property type="entry name" value="small_GTP"/>
    <property type="match status" value="1"/>
</dbReference>
<comment type="similarity">
    <text evidence="2">Belongs to the small GTPase superfamily. Rho family.</text>
</comment>
<dbReference type="SMART" id="SM00176">
    <property type="entry name" value="RAN"/>
    <property type="match status" value="1"/>
</dbReference>
<dbReference type="Gene3D" id="3.40.50.300">
    <property type="entry name" value="P-loop containing nucleotide triphosphate hydrolases"/>
    <property type="match status" value="1"/>
</dbReference>
<keyword evidence="4" id="KW-0488">Methylation</keyword>
<dbReference type="GO" id="GO:0005886">
    <property type="term" value="C:plasma membrane"/>
    <property type="evidence" value="ECO:0007669"/>
    <property type="project" value="UniProtKB-SubCell"/>
</dbReference>
<dbReference type="Pfam" id="PF00071">
    <property type="entry name" value="Ras"/>
    <property type="match status" value="1"/>
</dbReference>
<dbReference type="AlphaFoldDB" id="A0A0B6Z5T3"/>